<reference evidence="2 3" key="1">
    <citation type="journal article" date="2021" name="Commun. Biol.">
        <title>The genome of Shorea leprosula (Dipterocarpaceae) highlights the ecological relevance of drought in aseasonal tropical rainforests.</title>
        <authorList>
            <person name="Ng K.K.S."/>
            <person name="Kobayashi M.J."/>
            <person name="Fawcett J.A."/>
            <person name="Hatakeyama M."/>
            <person name="Paape T."/>
            <person name="Ng C.H."/>
            <person name="Ang C.C."/>
            <person name="Tnah L.H."/>
            <person name="Lee C.T."/>
            <person name="Nishiyama T."/>
            <person name="Sese J."/>
            <person name="O'Brien M.J."/>
            <person name="Copetti D."/>
            <person name="Mohd Noor M.I."/>
            <person name="Ong R.C."/>
            <person name="Putra M."/>
            <person name="Sireger I.Z."/>
            <person name="Indrioko S."/>
            <person name="Kosugi Y."/>
            <person name="Izuno A."/>
            <person name="Isagi Y."/>
            <person name="Lee S.L."/>
            <person name="Shimizu K.K."/>
        </authorList>
    </citation>
    <scope>NUCLEOTIDE SEQUENCE [LARGE SCALE GENOMIC DNA]</scope>
    <source>
        <strain evidence="2">214</strain>
    </source>
</reference>
<dbReference type="Proteomes" id="UP001054252">
    <property type="component" value="Unassembled WGS sequence"/>
</dbReference>
<evidence type="ECO:0000313" key="2">
    <source>
        <dbReference type="EMBL" id="GKU87166.1"/>
    </source>
</evidence>
<organism evidence="2 3">
    <name type="scientific">Rubroshorea leprosula</name>
    <dbReference type="NCBI Taxonomy" id="152421"/>
    <lineage>
        <taxon>Eukaryota</taxon>
        <taxon>Viridiplantae</taxon>
        <taxon>Streptophyta</taxon>
        <taxon>Embryophyta</taxon>
        <taxon>Tracheophyta</taxon>
        <taxon>Spermatophyta</taxon>
        <taxon>Magnoliopsida</taxon>
        <taxon>eudicotyledons</taxon>
        <taxon>Gunneridae</taxon>
        <taxon>Pentapetalae</taxon>
        <taxon>rosids</taxon>
        <taxon>malvids</taxon>
        <taxon>Malvales</taxon>
        <taxon>Dipterocarpaceae</taxon>
        <taxon>Rubroshorea</taxon>
    </lineage>
</organism>
<feature type="compositionally biased region" description="Basic and acidic residues" evidence="1">
    <location>
        <begin position="16"/>
        <end position="25"/>
    </location>
</feature>
<proteinExistence type="predicted"/>
<gene>
    <name evidence="2" type="ORF">SLEP1_g1610</name>
</gene>
<keyword evidence="3" id="KW-1185">Reference proteome</keyword>
<evidence type="ECO:0000256" key="1">
    <source>
        <dbReference type="SAM" id="MobiDB-lite"/>
    </source>
</evidence>
<sequence length="68" mass="7604">MENSRNKRGYGESVEDAEHAPESKKQKLPALASVIVEALKVDSLQRLCSSLEPLLRRIVSLETLISIR</sequence>
<dbReference type="EMBL" id="BPVZ01000002">
    <property type="protein sequence ID" value="GKU87166.1"/>
    <property type="molecule type" value="Genomic_DNA"/>
</dbReference>
<name>A0AAV5HLG7_9ROSI</name>
<evidence type="ECO:0000313" key="3">
    <source>
        <dbReference type="Proteomes" id="UP001054252"/>
    </source>
</evidence>
<feature type="region of interest" description="Disordered" evidence="1">
    <location>
        <begin position="1"/>
        <end position="26"/>
    </location>
</feature>
<comment type="caution">
    <text evidence="2">The sequence shown here is derived from an EMBL/GenBank/DDBJ whole genome shotgun (WGS) entry which is preliminary data.</text>
</comment>
<accession>A0AAV5HLG7</accession>
<protein>
    <submittedName>
        <fullName evidence="2">Uncharacterized protein</fullName>
    </submittedName>
</protein>
<dbReference type="AlphaFoldDB" id="A0AAV5HLG7"/>